<evidence type="ECO:0000256" key="3">
    <source>
        <dbReference type="ARBA" id="ARBA00022606"/>
    </source>
</evidence>
<dbReference type="GO" id="GO:0004984">
    <property type="term" value="F:olfactory receptor activity"/>
    <property type="evidence" value="ECO:0007669"/>
    <property type="project" value="InterPro"/>
</dbReference>
<proteinExistence type="predicted"/>
<name>A0A922SEM7_SPOEX</name>
<dbReference type="EMBL" id="JACEFF010000548">
    <property type="protein sequence ID" value="KAH9635477.1"/>
    <property type="molecule type" value="Genomic_DNA"/>
</dbReference>
<keyword evidence="8" id="KW-0675">Receptor</keyword>
<organism evidence="11 12">
    <name type="scientific">Spodoptera exigua</name>
    <name type="common">Beet armyworm</name>
    <name type="synonym">Noctua fulgens</name>
    <dbReference type="NCBI Taxonomy" id="7107"/>
    <lineage>
        <taxon>Eukaryota</taxon>
        <taxon>Metazoa</taxon>
        <taxon>Ecdysozoa</taxon>
        <taxon>Arthropoda</taxon>
        <taxon>Hexapoda</taxon>
        <taxon>Insecta</taxon>
        <taxon>Pterygota</taxon>
        <taxon>Neoptera</taxon>
        <taxon>Endopterygota</taxon>
        <taxon>Lepidoptera</taxon>
        <taxon>Glossata</taxon>
        <taxon>Ditrysia</taxon>
        <taxon>Noctuoidea</taxon>
        <taxon>Noctuidae</taxon>
        <taxon>Amphipyrinae</taxon>
        <taxon>Spodoptera</taxon>
    </lineage>
</organism>
<comment type="caution">
    <text evidence="11">The sequence shown here is derived from an EMBL/GenBank/DDBJ whole genome shotgun (WGS) entry which is preliminary data.</text>
</comment>
<keyword evidence="7 10" id="KW-0472">Membrane</keyword>
<keyword evidence="3" id="KW-0716">Sensory transduction</keyword>
<evidence type="ECO:0000256" key="10">
    <source>
        <dbReference type="SAM" id="Phobius"/>
    </source>
</evidence>
<reference evidence="11" key="1">
    <citation type="journal article" date="2021" name="G3 (Bethesda)">
        <title>Genome and transcriptome analysis of the beet armyworm Spodoptera exigua reveals targets for pest control. .</title>
        <authorList>
            <person name="Simon S."/>
            <person name="Breeschoten T."/>
            <person name="Jansen H.J."/>
            <person name="Dirks R.P."/>
            <person name="Schranz M.E."/>
            <person name="Ros V.I.D."/>
        </authorList>
    </citation>
    <scope>NUCLEOTIDE SEQUENCE</scope>
    <source>
        <strain evidence="11">TB_SE_WUR_2020</strain>
    </source>
</reference>
<evidence type="ECO:0000256" key="1">
    <source>
        <dbReference type="ARBA" id="ARBA00004651"/>
    </source>
</evidence>
<dbReference type="AlphaFoldDB" id="A0A922SEM7"/>
<comment type="subcellular location">
    <subcellularLocation>
        <location evidence="1">Cell membrane</location>
        <topology evidence="1">Multi-pass membrane protein</topology>
    </subcellularLocation>
</comment>
<protein>
    <recommendedName>
        <fullName evidence="13">Odorant receptor</fullName>
    </recommendedName>
</protein>
<accession>A0A922SEM7</accession>
<evidence type="ECO:0000256" key="6">
    <source>
        <dbReference type="ARBA" id="ARBA00022989"/>
    </source>
</evidence>
<evidence type="ECO:0000256" key="9">
    <source>
        <dbReference type="ARBA" id="ARBA00023224"/>
    </source>
</evidence>
<dbReference type="PANTHER" id="PTHR21137:SF35">
    <property type="entry name" value="ODORANT RECEPTOR 19A-RELATED"/>
    <property type="match status" value="1"/>
</dbReference>
<keyword evidence="4 10" id="KW-0812">Transmembrane</keyword>
<evidence type="ECO:0000313" key="12">
    <source>
        <dbReference type="Proteomes" id="UP000814243"/>
    </source>
</evidence>
<evidence type="ECO:0000313" key="11">
    <source>
        <dbReference type="EMBL" id="KAH9635477.1"/>
    </source>
</evidence>
<sequence length="105" mass="11933">MNVDLLQQDASSFKSVRLITSVAFFVAMILQLGMQCLTGNELTIQAERISDAIMQCKWERIPPSQRRLLLIMMMRAQRPLRLTAAGFTHMDNACFLAVSIKKFLV</sequence>
<evidence type="ECO:0000256" key="7">
    <source>
        <dbReference type="ARBA" id="ARBA00023136"/>
    </source>
</evidence>
<dbReference type="GO" id="GO:0007165">
    <property type="term" value="P:signal transduction"/>
    <property type="evidence" value="ECO:0007669"/>
    <property type="project" value="UniProtKB-KW"/>
</dbReference>
<dbReference type="InterPro" id="IPR004117">
    <property type="entry name" value="7tm6_olfct_rcpt"/>
</dbReference>
<evidence type="ECO:0000256" key="2">
    <source>
        <dbReference type="ARBA" id="ARBA00022475"/>
    </source>
</evidence>
<evidence type="ECO:0000256" key="5">
    <source>
        <dbReference type="ARBA" id="ARBA00022725"/>
    </source>
</evidence>
<keyword evidence="6 10" id="KW-1133">Transmembrane helix</keyword>
<evidence type="ECO:0000256" key="4">
    <source>
        <dbReference type="ARBA" id="ARBA00022692"/>
    </source>
</evidence>
<keyword evidence="2" id="KW-1003">Cell membrane</keyword>
<keyword evidence="9" id="KW-0807">Transducer</keyword>
<evidence type="ECO:0008006" key="13">
    <source>
        <dbReference type="Google" id="ProtNLM"/>
    </source>
</evidence>
<keyword evidence="5" id="KW-0552">Olfaction</keyword>
<feature type="transmembrane region" description="Helical" evidence="10">
    <location>
        <begin position="16"/>
        <end position="34"/>
    </location>
</feature>
<dbReference type="GO" id="GO:0005886">
    <property type="term" value="C:plasma membrane"/>
    <property type="evidence" value="ECO:0007669"/>
    <property type="project" value="UniProtKB-SubCell"/>
</dbReference>
<dbReference type="GO" id="GO:0005549">
    <property type="term" value="F:odorant binding"/>
    <property type="evidence" value="ECO:0007669"/>
    <property type="project" value="InterPro"/>
</dbReference>
<dbReference type="Pfam" id="PF02949">
    <property type="entry name" value="7tm_6"/>
    <property type="match status" value="1"/>
</dbReference>
<gene>
    <name evidence="11" type="ORF">HF086_015477</name>
</gene>
<dbReference type="PANTHER" id="PTHR21137">
    <property type="entry name" value="ODORANT RECEPTOR"/>
    <property type="match status" value="1"/>
</dbReference>
<dbReference type="Proteomes" id="UP000814243">
    <property type="component" value="Unassembled WGS sequence"/>
</dbReference>
<evidence type="ECO:0000256" key="8">
    <source>
        <dbReference type="ARBA" id="ARBA00023170"/>
    </source>
</evidence>